<gene>
    <name evidence="2" type="ORF">C7I84_04580</name>
</gene>
<proteinExistence type="predicted"/>
<dbReference type="InterPro" id="IPR037523">
    <property type="entry name" value="VOC_core"/>
</dbReference>
<sequence>MLKEKSSAAIVAVSDIERAKKFYRDTLGLDLEEEFEGHVLTFRTGQTHLVVYRSEMAGTNKANAVVWGVGDDIETIVADLKAKGVVFEHYGDMPGARLVGDIHVGDGIKTVWFKDPDGNLLHLNSM</sequence>
<dbReference type="Gene3D" id="3.10.180.10">
    <property type="entry name" value="2,3-Dihydroxybiphenyl 1,2-Dioxygenase, domain 1"/>
    <property type="match status" value="1"/>
</dbReference>
<dbReference type="PROSITE" id="PS51819">
    <property type="entry name" value="VOC"/>
    <property type="match status" value="1"/>
</dbReference>
<dbReference type="EMBL" id="PXYK01000003">
    <property type="protein sequence ID" value="PSJ64907.1"/>
    <property type="molecule type" value="Genomic_DNA"/>
</dbReference>
<comment type="caution">
    <text evidence="2">The sequence shown here is derived from an EMBL/GenBank/DDBJ whole genome shotgun (WGS) entry which is preliminary data.</text>
</comment>
<reference evidence="2 3" key="1">
    <citation type="submission" date="2018-03" db="EMBL/GenBank/DDBJ databases">
        <title>The draft genome of Mesorhizobium sp. 6GN-30.</title>
        <authorList>
            <person name="Liu L."/>
            <person name="Li L."/>
            <person name="Wang T."/>
            <person name="Zhang X."/>
            <person name="Liang L."/>
        </authorList>
    </citation>
    <scope>NUCLEOTIDE SEQUENCE [LARGE SCALE GENOMIC DNA]</scope>
    <source>
        <strain evidence="2 3">6GN30</strain>
    </source>
</reference>
<evidence type="ECO:0000313" key="2">
    <source>
        <dbReference type="EMBL" id="PSJ64907.1"/>
    </source>
</evidence>
<dbReference type="InterPro" id="IPR029068">
    <property type="entry name" value="Glyas_Bleomycin-R_OHBP_Dase"/>
</dbReference>
<organism evidence="2 3">
    <name type="scientific">Kumtagia ephedrae</name>
    <dbReference type="NCBI Taxonomy" id="2116701"/>
    <lineage>
        <taxon>Bacteria</taxon>
        <taxon>Pseudomonadati</taxon>
        <taxon>Pseudomonadota</taxon>
        <taxon>Alphaproteobacteria</taxon>
        <taxon>Hyphomicrobiales</taxon>
        <taxon>Phyllobacteriaceae</taxon>
        <taxon>Kumtagia</taxon>
    </lineage>
</organism>
<dbReference type="OrthoDB" id="9804907at2"/>
<dbReference type="Proteomes" id="UP000241229">
    <property type="component" value="Unassembled WGS sequence"/>
</dbReference>
<accession>A0A2P7SR48</accession>
<dbReference type="Pfam" id="PF00903">
    <property type="entry name" value="Glyoxalase"/>
    <property type="match status" value="1"/>
</dbReference>
<feature type="domain" description="VOC" evidence="1">
    <location>
        <begin position="4"/>
        <end position="126"/>
    </location>
</feature>
<protein>
    <submittedName>
        <fullName evidence="2">Glyoxalase</fullName>
    </submittedName>
</protein>
<dbReference type="InterPro" id="IPR004360">
    <property type="entry name" value="Glyas_Fos-R_dOase_dom"/>
</dbReference>
<dbReference type="SUPFAM" id="SSF54593">
    <property type="entry name" value="Glyoxalase/Bleomycin resistance protein/Dihydroxybiphenyl dioxygenase"/>
    <property type="match status" value="1"/>
</dbReference>
<dbReference type="RefSeq" id="WP_106770952.1">
    <property type="nucleotide sequence ID" value="NZ_PXYK01000003.1"/>
</dbReference>
<evidence type="ECO:0000259" key="1">
    <source>
        <dbReference type="PROSITE" id="PS51819"/>
    </source>
</evidence>
<dbReference type="AlphaFoldDB" id="A0A2P7SR48"/>
<evidence type="ECO:0000313" key="3">
    <source>
        <dbReference type="Proteomes" id="UP000241229"/>
    </source>
</evidence>
<name>A0A2P7SR48_9HYPH</name>
<keyword evidence="3" id="KW-1185">Reference proteome</keyword>